<dbReference type="OrthoDB" id="3942738at2759"/>
<evidence type="ECO:0000313" key="2">
    <source>
        <dbReference type="Proteomes" id="UP000799779"/>
    </source>
</evidence>
<dbReference type="Proteomes" id="UP000799779">
    <property type="component" value="Unassembled WGS sequence"/>
</dbReference>
<reference evidence="1" key="1">
    <citation type="journal article" date="2020" name="Stud. Mycol.">
        <title>101 Dothideomycetes genomes: a test case for predicting lifestyles and emergence of pathogens.</title>
        <authorList>
            <person name="Haridas S."/>
            <person name="Albert R."/>
            <person name="Binder M."/>
            <person name="Bloem J."/>
            <person name="Labutti K."/>
            <person name="Salamov A."/>
            <person name="Andreopoulos B."/>
            <person name="Baker S."/>
            <person name="Barry K."/>
            <person name="Bills G."/>
            <person name="Bluhm B."/>
            <person name="Cannon C."/>
            <person name="Castanera R."/>
            <person name="Culley D."/>
            <person name="Daum C."/>
            <person name="Ezra D."/>
            <person name="Gonzalez J."/>
            <person name="Henrissat B."/>
            <person name="Kuo A."/>
            <person name="Liang C."/>
            <person name="Lipzen A."/>
            <person name="Lutzoni F."/>
            <person name="Magnuson J."/>
            <person name="Mondo S."/>
            <person name="Nolan M."/>
            <person name="Ohm R."/>
            <person name="Pangilinan J."/>
            <person name="Park H.-J."/>
            <person name="Ramirez L."/>
            <person name="Alfaro M."/>
            <person name="Sun H."/>
            <person name="Tritt A."/>
            <person name="Yoshinaga Y."/>
            <person name="Zwiers L.-H."/>
            <person name="Turgeon B."/>
            <person name="Goodwin S."/>
            <person name="Spatafora J."/>
            <person name="Crous P."/>
            <person name="Grigoriev I."/>
        </authorList>
    </citation>
    <scope>NUCLEOTIDE SEQUENCE</scope>
    <source>
        <strain evidence="1">CBS 123094</strain>
    </source>
</reference>
<keyword evidence="2" id="KW-1185">Reference proteome</keyword>
<dbReference type="EMBL" id="ML977584">
    <property type="protein sequence ID" value="KAF2001281.1"/>
    <property type="molecule type" value="Genomic_DNA"/>
</dbReference>
<protein>
    <recommendedName>
        <fullName evidence="3">HTH psq-type domain-containing protein</fullName>
    </recommendedName>
</protein>
<accession>A0A6A5WM97</accession>
<proteinExistence type="predicted"/>
<dbReference type="AlphaFoldDB" id="A0A6A5WM97"/>
<name>A0A6A5WM97_9PLEO</name>
<gene>
    <name evidence="1" type="ORF">P154DRAFT_433275</name>
</gene>
<evidence type="ECO:0008006" key="3">
    <source>
        <dbReference type="Google" id="ProtNLM"/>
    </source>
</evidence>
<evidence type="ECO:0000313" key="1">
    <source>
        <dbReference type="EMBL" id="KAF2001281.1"/>
    </source>
</evidence>
<sequence length="51" mass="5668">MSSIEATLAAIESLEPGEKLMYTQIAREYSIKPITLAQRHKGVSTLLNICF</sequence>
<organism evidence="1 2">
    <name type="scientific">Amniculicola lignicola CBS 123094</name>
    <dbReference type="NCBI Taxonomy" id="1392246"/>
    <lineage>
        <taxon>Eukaryota</taxon>
        <taxon>Fungi</taxon>
        <taxon>Dikarya</taxon>
        <taxon>Ascomycota</taxon>
        <taxon>Pezizomycotina</taxon>
        <taxon>Dothideomycetes</taxon>
        <taxon>Pleosporomycetidae</taxon>
        <taxon>Pleosporales</taxon>
        <taxon>Amniculicolaceae</taxon>
        <taxon>Amniculicola</taxon>
    </lineage>
</organism>